<keyword evidence="7" id="KW-0963">Cytoplasm</keyword>
<evidence type="ECO:0000259" key="8">
    <source>
        <dbReference type="Pfam" id="PF00171"/>
    </source>
</evidence>
<comment type="catalytic activity">
    <reaction evidence="6 7">
        <text>L-glutamate 5-semialdehyde + phosphate + NADP(+) = L-glutamyl 5-phosphate + NADPH + H(+)</text>
        <dbReference type="Rhea" id="RHEA:19541"/>
        <dbReference type="ChEBI" id="CHEBI:15378"/>
        <dbReference type="ChEBI" id="CHEBI:43474"/>
        <dbReference type="ChEBI" id="CHEBI:57783"/>
        <dbReference type="ChEBI" id="CHEBI:58066"/>
        <dbReference type="ChEBI" id="CHEBI:58274"/>
        <dbReference type="ChEBI" id="CHEBI:58349"/>
        <dbReference type="EC" id="1.2.1.41"/>
    </reaction>
</comment>
<dbReference type="InterPro" id="IPR016162">
    <property type="entry name" value="Ald_DH_N"/>
</dbReference>
<keyword evidence="5 7" id="KW-0560">Oxidoreductase</keyword>
<feature type="domain" description="Aldehyde dehydrogenase" evidence="8">
    <location>
        <begin position="324"/>
        <end position="384"/>
    </location>
</feature>
<dbReference type="Gene3D" id="3.40.309.10">
    <property type="entry name" value="Aldehyde Dehydrogenase, Chain A, domain 2"/>
    <property type="match status" value="1"/>
</dbReference>
<dbReference type="Proteomes" id="UP000824145">
    <property type="component" value="Unassembled WGS sequence"/>
</dbReference>
<keyword evidence="4 7" id="KW-0521">NADP</keyword>
<dbReference type="EC" id="1.2.1.41" evidence="7"/>
<dbReference type="InterPro" id="IPR015590">
    <property type="entry name" value="Aldehyde_DH_dom"/>
</dbReference>
<keyword evidence="3 7" id="KW-0641">Proline biosynthesis</keyword>
<dbReference type="AlphaFoldDB" id="A0A9D1SK42"/>
<dbReference type="InterPro" id="IPR012134">
    <property type="entry name" value="Glu-5-SA_DH"/>
</dbReference>
<dbReference type="HAMAP" id="MF_00412">
    <property type="entry name" value="ProA"/>
    <property type="match status" value="1"/>
</dbReference>
<keyword evidence="2 7" id="KW-0028">Amino-acid biosynthesis</keyword>
<dbReference type="PIRSF" id="PIRSF000151">
    <property type="entry name" value="GPR"/>
    <property type="match status" value="1"/>
</dbReference>
<dbReference type="PANTHER" id="PTHR11063:SF8">
    <property type="entry name" value="DELTA-1-PYRROLINE-5-CARBOXYLATE SYNTHASE"/>
    <property type="match status" value="1"/>
</dbReference>
<evidence type="ECO:0000256" key="5">
    <source>
        <dbReference type="ARBA" id="ARBA00023002"/>
    </source>
</evidence>
<gene>
    <name evidence="7" type="primary">proA</name>
    <name evidence="9" type="ORF">IAB07_02240</name>
</gene>
<dbReference type="NCBIfam" id="TIGR00407">
    <property type="entry name" value="proA"/>
    <property type="match status" value="1"/>
</dbReference>
<dbReference type="PANTHER" id="PTHR11063">
    <property type="entry name" value="GLUTAMATE SEMIALDEHYDE DEHYDROGENASE"/>
    <property type="match status" value="1"/>
</dbReference>
<evidence type="ECO:0000313" key="9">
    <source>
        <dbReference type="EMBL" id="HIU62572.1"/>
    </source>
</evidence>
<accession>A0A9D1SK42</accession>
<dbReference type="InterPro" id="IPR016163">
    <property type="entry name" value="Ald_DH_C"/>
</dbReference>
<dbReference type="Pfam" id="PF00171">
    <property type="entry name" value="Aldedh"/>
    <property type="match status" value="2"/>
</dbReference>
<evidence type="ECO:0000256" key="7">
    <source>
        <dbReference type="HAMAP-Rule" id="MF_00412"/>
    </source>
</evidence>
<sequence>MSATELVEKVCKAAHEAQYALAGASAERKNEMLRAVAKAIRQGEERLLEVNKEDVKEAKASGMSFAMVDRLTLTRERIALMAEGVEQVADLPDPVGEVTREWSVPSGLHIKKVRVPLGVIGVIYESRPNVTADVAALCLKSGNCVVLRGGKDAINSNRAIHALIARALEESGFSPDCVGFIDDVTREGSFALLKQGKYVDVVIPRGGDGLKHFVLENAVMPVIASAGGVCHLFVEKSAALDKCIPVIENAKMQRPSTCNALEQLLVQREIAAKFLPACIKNLTDKGCRIAACPESKAILDKAGVPCVLAGEEDFKKEHQDYELTVRVVADTDEAIAVINANNTSHSDGILSEDKAEIKKFEKGVDAACVYVNASTRFTDGFQFGFGAEIGISTQKLHARGPLGLEQLTSEKYIAEGDYLSRK</sequence>
<protein>
    <recommendedName>
        <fullName evidence="7">Gamma-glutamyl phosphate reductase</fullName>
        <shortName evidence="7">GPR</shortName>
        <ecNumber evidence="7">1.2.1.41</ecNumber>
    </recommendedName>
    <alternativeName>
        <fullName evidence="7">Glutamate-5-semialdehyde dehydrogenase</fullName>
    </alternativeName>
    <alternativeName>
        <fullName evidence="7">Glutamyl-gamma-semialdehyde dehydrogenase</fullName>
        <shortName evidence="7">GSA dehydrogenase</shortName>
    </alternativeName>
</protein>
<evidence type="ECO:0000256" key="1">
    <source>
        <dbReference type="ARBA" id="ARBA00004985"/>
    </source>
</evidence>
<dbReference type="CDD" id="cd07079">
    <property type="entry name" value="ALDH_F18-19_ProA-GPR"/>
    <property type="match status" value="1"/>
</dbReference>
<evidence type="ECO:0000256" key="2">
    <source>
        <dbReference type="ARBA" id="ARBA00022605"/>
    </source>
</evidence>
<reference evidence="9" key="2">
    <citation type="journal article" date="2021" name="PeerJ">
        <title>Extensive microbial diversity within the chicken gut microbiome revealed by metagenomics and culture.</title>
        <authorList>
            <person name="Gilroy R."/>
            <person name="Ravi A."/>
            <person name="Getino M."/>
            <person name="Pursley I."/>
            <person name="Horton D.L."/>
            <person name="Alikhan N.F."/>
            <person name="Baker D."/>
            <person name="Gharbi K."/>
            <person name="Hall N."/>
            <person name="Watson M."/>
            <person name="Adriaenssens E.M."/>
            <person name="Foster-Nyarko E."/>
            <person name="Jarju S."/>
            <person name="Secka A."/>
            <person name="Antonio M."/>
            <person name="Oren A."/>
            <person name="Chaudhuri R.R."/>
            <person name="La Ragione R."/>
            <person name="Hildebrand F."/>
            <person name="Pallen M.J."/>
        </authorList>
    </citation>
    <scope>NUCLEOTIDE SEQUENCE</scope>
    <source>
        <strain evidence="9">9366</strain>
    </source>
</reference>
<dbReference type="NCBIfam" id="NF001221">
    <property type="entry name" value="PRK00197.1"/>
    <property type="match status" value="1"/>
</dbReference>
<evidence type="ECO:0000256" key="6">
    <source>
        <dbReference type="ARBA" id="ARBA00049024"/>
    </source>
</evidence>
<dbReference type="InterPro" id="IPR016161">
    <property type="entry name" value="Ald_DH/histidinol_DH"/>
</dbReference>
<name>A0A9D1SK42_9FIRM</name>
<dbReference type="GO" id="GO:0055129">
    <property type="term" value="P:L-proline biosynthetic process"/>
    <property type="evidence" value="ECO:0007669"/>
    <property type="project" value="UniProtKB-UniRule"/>
</dbReference>
<evidence type="ECO:0000256" key="4">
    <source>
        <dbReference type="ARBA" id="ARBA00022857"/>
    </source>
</evidence>
<dbReference type="GO" id="GO:0004350">
    <property type="term" value="F:glutamate-5-semialdehyde dehydrogenase activity"/>
    <property type="evidence" value="ECO:0007669"/>
    <property type="project" value="UniProtKB-UniRule"/>
</dbReference>
<comment type="caution">
    <text evidence="9">The sequence shown here is derived from an EMBL/GenBank/DDBJ whole genome shotgun (WGS) entry which is preliminary data.</text>
</comment>
<dbReference type="Gene3D" id="3.40.605.10">
    <property type="entry name" value="Aldehyde Dehydrogenase, Chain A, domain 1"/>
    <property type="match status" value="1"/>
</dbReference>
<dbReference type="FunFam" id="3.40.309.10:FF:000006">
    <property type="entry name" value="Gamma-glutamyl phosphate reductase"/>
    <property type="match status" value="1"/>
</dbReference>
<comment type="function">
    <text evidence="7">Catalyzes the NADPH-dependent reduction of L-glutamate 5-phosphate into L-glutamate 5-semialdehyde and phosphate. The product spontaneously undergoes cyclization to form 1-pyrroline-5-carboxylate.</text>
</comment>
<dbReference type="SUPFAM" id="SSF53720">
    <property type="entry name" value="ALDH-like"/>
    <property type="match status" value="1"/>
</dbReference>
<evidence type="ECO:0000313" key="10">
    <source>
        <dbReference type="Proteomes" id="UP000824145"/>
    </source>
</evidence>
<dbReference type="GO" id="GO:0050661">
    <property type="term" value="F:NADP binding"/>
    <property type="evidence" value="ECO:0007669"/>
    <property type="project" value="InterPro"/>
</dbReference>
<reference evidence="9" key="1">
    <citation type="submission" date="2020-10" db="EMBL/GenBank/DDBJ databases">
        <authorList>
            <person name="Gilroy R."/>
        </authorList>
    </citation>
    <scope>NUCLEOTIDE SEQUENCE</scope>
    <source>
        <strain evidence="9">9366</strain>
    </source>
</reference>
<proteinExistence type="inferred from homology"/>
<dbReference type="GO" id="GO:0005737">
    <property type="term" value="C:cytoplasm"/>
    <property type="evidence" value="ECO:0007669"/>
    <property type="project" value="UniProtKB-SubCell"/>
</dbReference>
<feature type="domain" description="Aldehyde dehydrogenase" evidence="8">
    <location>
        <begin position="4"/>
        <end position="282"/>
    </location>
</feature>
<comment type="similarity">
    <text evidence="7">Belongs to the gamma-glutamyl phosphate reductase family.</text>
</comment>
<dbReference type="InterPro" id="IPR000965">
    <property type="entry name" value="GPR_dom"/>
</dbReference>
<comment type="pathway">
    <text evidence="1 7">Amino-acid biosynthesis; L-proline biosynthesis; L-glutamate 5-semialdehyde from L-glutamate: step 2/2.</text>
</comment>
<organism evidence="9 10">
    <name type="scientific">Candidatus Caccalectryoclostridium excrementigallinarum</name>
    <dbReference type="NCBI Taxonomy" id="2840710"/>
    <lineage>
        <taxon>Bacteria</taxon>
        <taxon>Bacillati</taxon>
        <taxon>Bacillota</taxon>
        <taxon>Clostridia</taxon>
        <taxon>Christensenellales</taxon>
        <taxon>Christensenellaceae</taxon>
        <taxon>Christensenellaceae incertae sedis</taxon>
        <taxon>Candidatus Caccalectryoclostridium</taxon>
    </lineage>
</organism>
<dbReference type="EMBL" id="DVNJ01000011">
    <property type="protein sequence ID" value="HIU62572.1"/>
    <property type="molecule type" value="Genomic_DNA"/>
</dbReference>
<evidence type="ECO:0000256" key="3">
    <source>
        <dbReference type="ARBA" id="ARBA00022650"/>
    </source>
</evidence>
<comment type="subcellular location">
    <subcellularLocation>
        <location evidence="7">Cytoplasm</location>
    </subcellularLocation>
</comment>